<accession>A0AAN9AP99</accession>
<evidence type="ECO:0000256" key="1">
    <source>
        <dbReference type="SAM" id="MobiDB-lite"/>
    </source>
</evidence>
<dbReference type="GO" id="GO:0003824">
    <property type="term" value="F:catalytic activity"/>
    <property type="evidence" value="ECO:0007669"/>
    <property type="project" value="InterPro"/>
</dbReference>
<dbReference type="SUPFAM" id="SSF56219">
    <property type="entry name" value="DNase I-like"/>
    <property type="match status" value="1"/>
</dbReference>
<organism evidence="3 4">
    <name type="scientific">Littorina saxatilis</name>
    <dbReference type="NCBI Taxonomy" id="31220"/>
    <lineage>
        <taxon>Eukaryota</taxon>
        <taxon>Metazoa</taxon>
        <taxon>Spiralia</taxon>
        <taxon>Lophotrochozoa</taxon>
        <taxon>Mollusca</taxon>
        <taxon>Gastropoda</taxon>
        <taxon>Caenogastropoda</taxon>
        <taxon>Littorinimorpha</taxon>
        <taxon>Littorinoidea</taxon>
        <taxon>Littorinidae</taxon>
        <taxon>Littorina</taxon>
    </lineage>
</organism>
<gene>
    <name evidence="3" type="ORF">V1264_010344</name>
</gene>
<sequence length="231" mass="25916">MAEAGDAGPPGCQKALHHANHKMMETNQLIKRHSAQPLEIRRGGRVLGPQPQRGRLPTTGGHPTSSCTARRRGVRYTDREKTPTPRNVNILQWNAEGVYNKKVPLAERLHQENIEVACLQETHLKEKHRFTMRGYQVFRHDREGRSKGGVAILVKNSIPAKEFIISTNNQAEIHGVNIVVNAEHLLQNCRLHDAPRQASWPEPVPLRVKLFGGLEDLQRTAAFVRAIGISI</sequence>
<dbReference type="AlphaFoldDB" id="A0AAN9AP99"/>
<comment type="caution">
    <text evidence="3">The sequence shown here is derived from an EMBL/GenBank/DDBJ whole genome shotgun (WGS) entry which is preliminary data.</text>
</comment>
<dbReference type="Proteomes" id="UP001374579">
    <property type="component" value="Unassembled WGS sequence"/>
</dbReference>
<dbReference type="Gene3D" id="3.60.10.10">
    <property type="entry name" value="Endonuclease/exonuclease/phosphatase"/>
    <property type="match status" value="1"/>
</dbReference>
<feature type="region of interest" description="Disordered" evidence="1">
    <location>
        <begin position="43"/>
        <end position="82"/>
    </location>
</feature>
<dbReference type="InterPro" id="IPR005135">
    <property type="entry name" value="Endo/exonuclease/phosphatase"/>
</dbReference>
<keyword evidence="4" id="KW-1185">Reference proteome</keyword>
<dbReference type="Pfam" id="PF03372">
    <property type="entry name" value="Exo_endo_phos"/>
    <property type="match status" value="1"/>
</dbReference>
<evidence type="ECO:0000313" key="4">
    <source>
        <dbReference type="Proteomes" id="UP001374579"/>
    </source>
</evidence>
<protein>
    <recommendedName>
        <fullName evidence="2">Endonuclease/exonuclease/phosphatase domain-containing protein</fullName>
    </recommendedName>
</protein>
<proteinExistence type="predicted"/>
<dbReference type="EMBL" id="JBAMIC010000024">
    <property type="protein sequence ID" value="KAK7090567.1"/>
    <property type="molecule type" value="Genomic_DNA"/>
</dbReference>
<reference evidence="3 4" key="1">
    <citation type="submission" date="2024-02" db="EMBL/GenBank/DDBJ databases">
        <title>Chromosome-scale genome assembly of the rough periwinkle Littorina saxatilis.</title>
        <authorList>
            <person name="De Jode A."/>
            <person name="Faria R."/>
            <person name="Formenti G."/>
            <person name="Sims Y."/>
            <person name="Smith T.P."/>
            <person name="Tracey A."/>
            <person name="Wood J.M.D."/>
            <person name="Zagrodzka Z.B."/>
            <person name="Johannesson K."/>
            <person name="Butlin R.K."/>
            <person name="Leder E.H."/>
        </authorList>
    </citation>
    <scope>NUCLEOTIDE SEQUENCE [LARGE SCALE GENOMIC DNA]</scope>
    <source>
        <strain evidence="3">Snail1</strain>
        <tissue evidence="3">Muscle</tissue>
    </source>
</reference>
<name>A0AAN9AP99_9CAEN</name>
<evidence type="ECO:0000313" key="3">
    <source>
        <dbReference type="EMBL" id="KAK7090567.1"/>
    </source>
</evidence>
<dbReference type="InterPro" id="IPR036691">
    <property type="entry name" value="Endo/exonu/phosph_ase_sf"/>
</dbReference>
<evidence type="ECO:0000259" key="2">
    <source>
        <dbReference type="Pfam" id="PF03372"/>
    </source>
</evidence>
<feature type="domain" description="Endonuclease/exonuclease/phosphatase" evidence="2">
    <location>
        <begin position="91"/>
        <end position="191"/>
    </location>
</feature>